<dbReference type="EMBL" id="CP108036">
    <property type="protein sequence ID" value="WUN82654.1"/>
    <property type="molecule type" value="Genomic_DNA"/>
</dbReference>
<evidence type="ECO:0000259" key="9">
    <source>
        <dbReference type="Pfam" id="PF18967"/>
    </source>
</evidence>
<accession>A0ABZ1QJ67</accession>
<dbReference type="RefSeq" id="WP_031150005.1">
    <property type="nucleotide sequence ID" value="NZ_CP108036.1"/>
</dbReference>
<feature type="domain" description="Pycsar effector protein" evidence="9">
    <location>
        <begin position="18"/>
        <end position="171"/>
    </location>
</feature>
<organism evidence="10 11">
    <name type="scientific">Streptomyces erythrochromogenes</name>
    <dbReference type="NCBI Taxonomy" id="285574"/>
    <lineage>
        <taxon>Bacteria</taxon>
        <taxon>Bacillati</taxon>
        <taxon>Actinomycetota</taxon>
        <taxon>Actinomycetes</taxon>
        <taxon>Kitasatosporales</taxon>
        <taxon>Streptomycetaceae</taxon>
        <taxon>Streptomyces</taxon>
    </lineage>
</organism>
<evidence type="ECO:0000256" key="3">
    <source>
        <dbReference type="ARBA" id="ARBA00022692"/>
    </source>
</evidence>
<dbReference type="GeneID" id="95500679"/>
<gene>
    <name evidence="10" type="ORF">OHA91_31560</name>
</gene>
<evidence type="ECO:0000256" key="8">
    <source>
        <dbReference type="SAM" id="Phobius"/>
    </source>
</evidence>
<keyword evidence="2" id="KW-1003">Cell membrane</keyword>
<evidence type="ECO:0000256" key="7">
    <source>
        <dbReference type="ARBA" id="ARBA00023136"/>
    </source>
</evidence>
<dbReference type="Pfam" id="PF18967">
    <property type="entry name" value="PycTM"/>
    <property type="match status" value="1"/>
</dbReference>
<evidence type="ECO:0000256" key="4">
    <source>
        <dbReference type="ARBA" id="ARBA00022741"/>
    </source>
</evidence>
<keyword evidence="5 8" id="KW-1133">Transmembrane helix</keyword>
<feature type="transmembrane region" description="Helical" evidence="8">
    <location>
        <begin position="154"/>
        <end position="175"/>
    </location>
</feature>
<evidence type="ECO:0000256" key="1">
    <source>
        <dbReference type="ARBA" id="ARBA00004236"/>
    </source>
</evidence>
<keyword evidence="6" id="KW-0051">Antiviral defense</keyword>
<evidence type="ECO:0000313" key="10">
    <source>
        <dbReference type="EMBL" id="WUN82654.1"/>
    </source>
</evidence>
<name>A0ABZ1QJ67_9ACTN</name>
<comment type="subcellular location">
    <subcellularLocation>
        <location evidence="1">Cell membrane</location>
    </subcellularLocation>
</comment>
<reference evidence="10" key="1">
    <citation type="submission" date="2022-10" db="EMBL/GenBank/DDBJ databases">
        <title>The complete genomes of actinobacterial strains from the NBC collection.</title>
        <authorList>
            <person name="Joergensen T.S."/>
            <person name="Alvarez Arevalo M."/>
            <person name="Sterndorff E.B."/>
            <person name="Faurdal D."/>
            <person name="Vuksanovic O."/>
            <person name="Mourched A.-S."/>
            <person name="Charusanti P."/>
            <person name="Shaw S."/>
            <person name="Blin K."/>
            <person name="Weber T."/>
        </authorList>
    </citation>
    <scope>NUCLEOTIDE SEQUENCE</scope>
    <source>
        <strain evidence="10">NBC_00303</strain>
    </source>
</reference>
<dbReference type="InterPro" id="IPR043760">
    <property type="entry name" value="PycTM_dom"/>
</dbReference>
<keyword evidence="4" id="KW-0547">Nucleotide-binding</keyword>
<keyword evidence="7 8" id="KW-0472">Membrane</keyword>
<keyword evidence="11" id="KW-1185">Reference proteome</keyword>
<evidence type="ECO:0000256" key="5">
    <source>
        <dbReference type="ARBA" id="ARBA00022989"/>
    </source>
</evidence>
<keyword evidence="3 8" id="KW-0812">Transmembrane</keyword>
<evidence type="ECO:0000313" key="11">
    <source>
        <dbReference type="Proteomes" id="UP001432312"/>
    </source>
</evidence>
<sequence>MTETSPTPQPETAPNADHAWKALGLVIDWIKHAETKAGATLAATGVTGGVLYNLIKDVTTPSTWLIVSSALCALAVAGAGLCAAMVLWPRLGMKEEPTSLLYFHHIARGHTASDTYATSLVALTKDMDALVTEIASQGWANSRVAHDKYMWGGWAIRILLIALVALAVSTALRVID</sequence>
<feature type="transmembrane region" description="Helical" evidence="8">
    <location>
        <begin position="64"/>
        <end position="88"/>
    </location>
</feature>
<dbReference type="Proteomes" id="UP001432312">
    <property type="component" value="Chromosome"/>
</dbReference>
<protein>
    <submittedName>
        <fullName evidence="10">DUF5706 domain-containing protein</fullName>
    </submittedName>
</protein>
<proteinExistence type="predicted"/>
<evidence type="ECO:0000256" key="2">
    <source>
        <dbReference type="ARBA" id="ARBA00022475"/>
    </source>
</evidence>
<evidence type="ECO:0000256" key="6">
    <source>
        <dbReference type="ARBA" id="ARBA00023118"/>
    </source>
</evidence>